<feature type="compositionally biased region" description="Basic residues" evidence="1">
    <location>
        <begin position="81"/>
        <end position="93"/>
    </location>
</feature>
<protein>
    <submittedName>
        <fullName evidence="4">Uncharacterized protein</fullName>
    </submittedName>
</protein>
<feature type="signal peptide" evidence="3">
    <location>
        <begin position="1"/>
        <end position="24"/>
    </location>
</feature>
<gene>
    <name evidence="4" type="ORF">CINC_LOCUS12116</name>
</gene>
<evidence type="ECO:0000256" key="1">
    <source>
        <dbReference type="SAM" id="MobiDB-lite"/>
    </source>
</evidence>
<feature type="transmembrane region" description="Helical" evidence="2">
    <location>
        <begin position="975"/>
        <end position="997"/>
    </location>
</feature>
<dbReference type="EMBL" id="LR824010">
    <property type="protein sequence ID" value="CAH0625526.1"/>
    <property type="molecule type" value="Genomic_DNA"/>
</dbReference>
<keyword evidence="5" id="KW-1185">Reference proteome</keyword>
<proteinExistence type="predicted"/>
<name>A0A9P0G0R7_CHRIL</name>
<dbReference type="AlphaFoldDB" id="A0A9P0G0R7"/>
<evidence type="ECO:0000256" key="2">
    <source>
        <dbReference type="SAM" id="Phobius"/>
    </source>
</evidence>
<keyword evidence="2" id="KW-0812">Transmembrane</keyword>
<feature type="region of interest" description="Disordered" evidence="1">
    <location>
        <begin position="1017"/>
        <end position="1037"/>
    </location>
</feature>
<accession>A0A9P0G0R7</accession>
<keyword evidence="3" id="KW-0732">Signal</keyword>
<evidence type="ECO:0000256" key="3">
    <source>
        <dbReference type="SAM" id="SignalP"/>
    </source>
</evidence>
<dbReference type="OrthoDB" id="6364622at2759"/>
<feature type="chain" id="PRO_5040425949" evidence="3">
    <location>
        <begin position="25"/>
        <end position="1073"/>
    </location>
</feature>
<evidence type="ECO:0000313" key="5">
    <source>
        <dbReference type="Proteomes" id="UP001154114"/>
    </source>
</evidence>
<organism evidence="4 5">
    <name type="scientific">Chrysodeixis includens</name>
    <name type="common">Soybean looper</name>
    <name type="synonym">Pseudoplusia includens</name>
    <dbReference type="NCBI Taxonomy" id="689277"/>
    <lineage>
        <taxon>Eukaryota</taxon>
        <taxon>Metazoa</taxon>
        <taxon>Ecdysozoa</taxon>
        <taxon>Arthropoda</taxon>
        <taxon>Hexapoda</taxon>
        <taxon>Insecta</taxon>
        <taxon>Pterygota</taxon>
        <taxon>Neoptera</taxon>
        <taxon>Endopterygota</taxon>
        <taxon>Lepidoptera</taxon>
        <taxon>Glossata</taxon>
        <taxon>Ditrysia</taxon>
        <taxon>Noctuoidea</taxon>
        <taxon>Noctuidae</taxon>
        <taxon>Plusiinae</taxon>
        <taxon>Chrysodeixis</taxon>
    </lineage>
</organism>
<keyword evidence="2" id="KW-0472">Membrane</keyword>
<keyword evidence="2" id="KW-1133">Transmembrane helix</keyword>
<feature type="region of interest" description="Disordered" evidence="1">
    <location>
        <begin position="59"/>
        <end position="143"/>
    </location>
</feature>
<sequence>MGIIWKSAMPLLTTLAALVIIVNSAEEDMEAEYRHALRPRMLDTGTPSHDQTWRAMEADPPIQQPRHKEDWDNESPDELPKRRRAGRKRKRRPQTLVGDDQAPQDRYIYPNEPPRPYFDVDFENNRQTTEMPKRRQKKPETRPIRWTDDVVELERPLRRRGQRRKRPSLDAWPELSEFRHSAAIVQDEVETKTDPTDQVTMDEFLQENLHDVQNRDETNLMDQQITNLKLDLNQRENNAEFTLPVADVVEPVDPTVQNDEDKSLSEFSSEVLLGETIPSNQKPNEQSRIYYRPLNHNNKTTVLTEFDKAQDNYLMDPLTLKDILKRSNGTSLSEILQQHNLSLTDLLRGKQHAVSIFRTRESLEVPNKNPPEPVNEANYLKEDLTVKDESEEQILVNSETKYATEPAEENPVLEVQTEANNKDNDELTTAKNLDEKTPKIYRRRYPVGLRKKLRMRPMLNNTYKGQLSRDIISMTARKYSQHRRNATKSKEWKDVIPSMMQNKTEEKNWTTDYETTTVFITPEETTFTIDLSNNNSSSEENKPDDDLIIKLDDISMEMTETTIIPTKEITTEIIKTEKPSMLSTARPMQNALGLRRQAFNNRLKRKRLKHKNAATEPPQDDIIKQLFGLGSLVSSSEFIARTQEPKTTVDDNNDDQTTLDDFMTTETSRRTESVPAQTRTYTVKTTISSTPAPSTTEETAKIEIEEILNDTQTSAKLSKILMERNMTLSELVEHRERGSSHVHLADIFHNASREPNPPEPFLSKSLIEPISKETYPLRALLDANAHDPNARTTTVDSSMISNINIPVVMDFRNNVNENAENMGIMSLFSNFTKHMNKTIHTNPGTEVKDTTAPVDAATLINTHNETETVRESRVLSESQDDVVSWNEIFSLMGRDHSNDSEELSPIKPFKKIRLDEDIDGDGLIVLEDLQHLKELDSKIASGSDEKVEVNAFENKEISPNGSGILDKIPSQTKSVTVATASIAGLAMILFLLTYAAFKWKQQRSMIRKKRSFGDERIPTPVFENRKGHKNNSSTRSISPMLQTSNIYTLNTLDSQNGKDSPDYMWDTLRKPFQ</sequence>
<evidence type="ECO:0000313" key="4">
    <source>
        <dbReference type="EMBL" id="CAH0625526.1"/>
    </source>
</evidence>
<dbReference type="Proteomes" id="UP001154114">
    <property type="component" value="Chromosome 7"/>
</dbReference>
<reference evidence="4" key="1">
    <citation type="submission" date="2021-12" db="EMBL/GenBank/DDBJ databases">
        <authorList>
            <person name="King R."/>
        </authorList>
    </citation>
    <scope>NUCLEOTIDE SEQUENCE</scope>
</reference>